<dbReference type="AlphaFoldDB" id="A2BKH7"/>
<dbReference type="RefSeq" id="WP_011821806.1">
    <property type="nucleotide sequence ID" value="NC_008818.1"/>
</dbReference>
<gene>
    <name evidence="2" type="ordered locus">Hbut_0631</name>
</gene>
<feature type="transmembrane region" description="Helical" evidence="1">
    <location>
        <begin position="174"/>
        <end position="197"/>
    </location>
</feature>
<dbReference type="STRING" id="415426.Hbut_0631"/>
<evidence type="ECO:0000313" key="2">
    <source>
        <dbReference type="EMBL" id="ABM80488.1"/>
    </source>
</evidence>
<accession>A2BKH7</accession>
<dbReference type="HOGENOM" id="CLU_1145205_0_0_2"/>
<dbReference type="KEGG" id="hbu:Hbut_0631"/>
<proteinExistence type="predicted"/>
<organism evidence="2 3">
    <name type="scientific">Hyperthermus butylicus (strain DSM 5456 / JCM 9403 / PLM1-5)</name>
    <dbReference type="NCBI Taxonomy" id="415426"/>
    <lineage>
        <taxon>Archaea</taxon>
        <taxon>Thermoproteota</taxon>
        <taxon>Thermoprotei</taxon>
        <taxon>Desulfurococcales</taxon>
        <taxon>Pyrodictiaceae</taxon>
        <taxon>Hyperthermus</taxon>
    </lineage>
</organism>
<evidence type="ECO:0000313" key="3">
    <source>
        <dbReference type="Proteomes" id="UP000002593"/>
    </source>
</evidence>
<feature type="transmembrane region" description="Helical" evidence="1">
    <location>
        <begin position="134"/>
        <end position="162"/>
    </location>
</feature>
<keyword evidence="1" id="KW-0812">Transmembrane</keyword>
<keyword evidence="1" id="KW-1133">Transmembrane helix</keyword>
<dbReference type="Proteomes" id="UP000002593">
    <property type="component" value="Chromosome"/>
</dbReference>
<dbReference type="EnsemblBacteria" id="ABM80488">
    <property type="protein sequence ID" value="ABM80488"/>
    <property type="gene ID" value="Hbut_0631"/>
</dbReference>
<dbReference type="GeneID" id="4782192"/>
<sequence>MRLSRLGLLAVLLAAYLASMYYIGVLVGSGYSVDVVEKPLPQPEKLSFDDYAFSMFHVSMRIWGLAYEKVYVDATAEPLILHGYHFTEGLVCERVQGAEDIYECRGSGYIYKPVGFVEEYVSGGGETINYYSGWIIVLLYSIHQAVFAAAVLAPVAAGLYSYGLARLGLRGKAYLAVSAAGIAALVAGGLEGLAMIPSHVPGLYPPLAVSTASAVVAAFAAQVLAYRWTLRRSSGRSTSQTS</sequence>
<feature type="transmembrane region" description="Helical" evidence="1">
    <location>
        <begin position="203"/>
        <end position="226"/>
    </location>
</feature>
<keyword evidence="1" id="KW-0472">Membrane</keyword>
<dbReference type="EMBL" id="CP000493">
    <property type="protein sequence ID" value="ABM80488.1"/>
    <property type="molecule type" value="Genomic_DNA"/>
</dbReference>
<evidence type="ECO:0000256" key="1">
    <source>
        <dbReference type="SAM" id="Phobius"/>
    </source>
</evidence>
<keyword evidence="3" id="KW-1185">Reference proteome</keyword>
<reference evidence="2 3" key="1">
    <citation type="journal article" date="2007" name="Archaea">
        <title>The genome of Hyperthermus butylicus: a sulfur-reducing, peptide fermenting, neutrophilic Crenarchaeote growing up to 108 degrees C.</title>
        <authorList>
            <person name="Brugger K."/>
            <person name="Chen L."/>
            <person name="Stark M."/>
            <person name="Zibat A."/>
            <person name="Redder P."/>
            <person name="Ruepp A."/>
            <person name="Awayez M."/>
            <person name="She Q."/>
            <person name="Garrett R.A."/>
            <person name="Klenk H.P."/>
        </authorList>
    </citation>
    <scope>NUCLEOTIDE SEQUENCE [LARGE SCALE GENOMIC DNA]</scope>
    <source>
        <strain evidence="3">DSM 5456 / JCM 9403 / PLM1-5</strain>
    </source>
</reference>
<name>A2BKH7_HYPBU</name>
<dbReference type="OrthoDB" id="382072at2157"/>
<protein>
    <submittedName>
        <fullName evidence="2">Uncharacterized protein</fullName>
    </submittedName>
</protein>